<organism evidence="5 6">
    <name type="scientific">Phytoactinopolyspora alkaliphila</name>
    <dbReference type="NCBI Taxonomy" id="1783498"/>
    <lineage>
        <taxon>Bacteria</taxon>
        <taxon>Bacillati</taxon>
        <taxon>Actinomycetota</taxon>
        <taxon>Actinomycetes</taxon>
        <taxon>Jiangellales</taxon>
        <taxon>Jiangellaceae</taxon>
        <taxon>Phytoactinopolyspora</taxon>
    </lineage>
</organism>
<sequence>MTMKIDSNYDVVIIGGGAAGLSGAVVLGRSRRSVLVVDAGEPRNAPAEGVHAFLTRDGVSPAELLRIGRKEAESYGAVIVNGSVTATARTEDGFSVTLDDDTVVGARRLLLTSGLVDELPDVPGLRERWGKDVVHCPYCHGWENRDKVIGVLGTGPMAVHQVMMFRQLSPKVTLFVHTMPELSDEDREKLAARGVGVIDSPVTAVESTGDALTGVVTEDGTTHAVQTLAVAPGFRPRSDMMAGLGLDTVPHPMGIGTVVETDPRGLTSVPGVWAAGNVTDPMAQVIKASADAVRAAAVINADLIEDEVNADLARYRSGQRPVNASARASIRLKVP</sequence>
<evidence type="ECO:0000256" key="3">
    <source>
        <dbReference type="ARBA" id="ARBA00048132"/>
    </source>
</evidence>
<dbReference type="EMBL" id="JAAGOB010000014">
    <property type="protein sequence ID" value="NED97894.1"/>
    <property type="molecule type" value="Genomic_DNA"/>
</dbReference>
<keyword evidence="2" id="KW-0560">Oxidoreductase</keyword>
<dbReference type="InterPro" id="IPR023753">
    <property type="entry name" value="FAD/NAD-binding_dom"/>
</dbReference>
<dbReference type="PRINTS" id="PR00368">
    <property type="entry name" value="FADPNR"/>
</dbReference>
<dbReference type="PRINTS" id="PR00469">
    <property type="entry name" value="PNDRDTASEII"/>
</dbReference>
<dbReference type="InterPro" id="IPR050097">
    <property type="entry name" value="Ferredoxin-NADP_redctase_2"/>
</dbReference>
<accession>A0A6N9YSE4</accession>
<evidence type="ECO:0000259" key="4">
    <source>
        <dbReference type="Pfam" id="PF07992"/>
    </source>
</evidence>
<dbReference type="PANTHER" id="PTHR48105">
    <property type="entry name" value="THIOREDOXIN REDUCTASE 1-RELATED-RELATED"/>
    <property type="match status" value="1"/>
</dbReference>
<dbReference type="Proteomes" id="UP000469185">
    <property type="component" value="Unassembled WGS sequence"/>
</dbReference>
<evidence type="ECO:0000256" key="2">
    <source>
        <dbReference type="ARBA" id="ARBA00023002"/>
    </source>
</evidence>
<keyword evidence="1" id="KW-0285">Flavoprotein</keyword>
<dbReference type="Pfam" id="PF07992">
    <property type="entry name" value="Pyr_redox_2"/>
    <property type="match status" value="1"/>
</dbReference>
<comment type="catalytic activity">
    <reaction evidence="3">
        <text>[thioredoxin]-dithiol + NADP(+) = [thioredoxin]-disulfide + NADPH + H(+)</text>
        <dbReference type="Rhea" id="RHEA:20345"/>
        <dbReference type="Rhea" id="RHEA-COMP:10698"/>
        <dbReference type="Rhea" id="RHEA-COMP:10700"/>
        <dbReference type="ChEBI" id="CHEBI:15378"/>
        <dbReference type="ChEBI" id="CHEBI:29950"/>
        <dbReference type="ChEBI" id="CHEBI:50058"/>
        <dbReference type="ChEBI" id="CHEBI:57783"/>
        <dbReference type="ChEBI" id="CHEBI:58349"/>
        <dbReference type="EC" id="1.8.1.9"/>
    </reaction>
</comment>
<dbReference type="InterPro" id="IPR036188">
    <property type="entry name" value="FAD/NAD-bd_sf"/>
</dbReference>
<proteinExistence type="predicted"/>
<gene>
    <name evidence="5" type="ORF">G1H11_21580</name>
</gene>
<comment type="caution">
    <text evidence="5">The sequence shown here is derived from an EMBL/GenBank/DDBJ whole genome shotgun (WGS) entry which is preliminary data.</text>
</comment>
<dbReference type="GO" id="GO:0004791">
    <property type="term" value="F:thioredoxin-disulfide reductase (NADPH) activity"/>
    <property type="evidence" value="ECO:0007669"/>
    <property type="project" value="UniProtKB-EC"/>
</dbReference>
<name>A0A6N9YSE4_9ACTN</name>
<feature type="domain" description="FAD/NAD(P)-binding" evidence="4">
    <location>
        <begin position="9"/>
        <end position="291"/>
    </location>
</feature>
<dbReference type="Gene3D" id="3.50.50.60">
    <property type="entry name" value="FAD/NAD(P)-binding domain"/>
    <property type="match status" value="2"/>
</dbReference>
<protein>
    <submittedName>
        <fullName evidence="5">NAD(P)/FAD-dependent oxidoreductase</fullName>
    </submittedName>
</protein>
<dbReference type="SUPFAM" id="SSF51905">
    <property type="entry name" value="FAD/NAD(P)-binding domain"/>
    <property type="match status" value="1"/>
</dbReference>
<keyword evidence="6" id="KW-1185">Reference proteome</keyword>
<evidence type="ECO:0000256" key="1">
    <source>
        <dbReference type="ARBA" id="ARBA00022630"/>
    </source>
</evidence>
<reference evidence="5 6" key="1">
    <citation type="submission" date="2020-02" db="EMBL/GenBank/DDBJ databases">
        <authorList>
            <person name="Li X.-J."/>
            <person name="Feng X.-M."/>
        </authorList>
    </citation>
    <scope>NUCLEOTIDE SEQUENCE [LARGE SCALE GENOMIC DNA]</scope>
    <source>
        <strain evidence="5 6">CGMCC 4.7225</strain>
    </source>
</reference>
<dbReference type="AlphaFoldDB" id="A0A6N9YSE4"/>
<evidence type="ECO:0000313" key="6">
    <source>
        <dbReference type="Proteomes" id="UP000469185"/>
    </source>
</evidence>
<evidence type="ECO:0000313" key="5">
    <source>
        <dbReference type="EMBL" id="NED97894.1"/>
    </source>
</evidence>